<proteinExistence type="predicted"/>
<dbReference type="EMBL" id="MU004400">
    <property type="protein sequence ID" value="KAF2652516.1"/>
    <property type="molecule type" value="Genomic_DNA"/>
</dbReference>
<evidence type="ECO:0000313" key="3">
    <source>
        <dbReference type="EMBL" id="KAF2652516.1"/>
    </source>
</evidence>
<sequence length="310" mass="34784">MDFDFETICIWLSEIPGVEVPPDILDPDIIARCPSRLLPPDPQPRRRTPLAKLDPNIHRMAGKHATAKIRPRGRGSRGTRDVSNRIQRSDTPGQGRGRGSRSSDDGPSNAEIPETSLVMRNRLRSSSIDVTTARVAKEFAPMFKEDSTDPKVVDYTIAVVPTGRMKTAVQDLVDQKGTINQTLQPEARDYPAFCSIETKKGHNDEEDALFKLAMWVIAWQNCINPVTGEGVLCTPLPGFIVLGGDWVLYWIVEYDDRVDIVEYPHSIRSTKTVDGCYRLLKLLRYLCGTWANEVFVPWFNSTVLGLEDSE</sequence>
<dbReference type="Pfam" id="PF20516">
    <property type="entry name" value="PDDEXK_12"/>
    <property type="match status" value="1"/>
</dbReference>
<keyword evidence="4" id="KW-1185">Reference proteome</keyword>
<accession>A0A6A6SXW2</accession>
<evidence type="ECO:0000259" key="2">
    <source>
        <dbReference type="Pfam" id="PF20516"/>
    </source>
</evidence>
<dbReference type="InterPro" id="IPR046797">
    <property type="entry name" value="PDDEXK_12"/>
</dbReference>
<evidence type="ECO:0000313" key="4">
    <source>
        <dbReference type="Proteomes" id="UP000799324"/>
    </source>
</evidence>
<evidence type="ECO:0000256" key="1">
    <source>
        <dbReference type="SAM" id="MobiDB-lite"/>
    </source>
</evidence>
<organism evidence="3 4">
    <name type="scientific">Lophiostoma macrostomum CBS 122681</name>
    <dbReference type="NCBI Taxonomy" id="1314788"/>
    <lineage>
        <taxon>Eukaryota</taxon>
        <taxon>Fungi</taxon>
        <taxon>Dikarya</taxon>
        <taxon>Ascomycota</taxon>
        <taxon>Pezizomycotina</taxon>
        <taxon>Dothideomycetes</taxon>
        <taxon>Pleosporomycetidae</taxon>
        <taxon>Pleosporales</taxon>
        <taxon>Lophiostomataceae</taxon>
        <taxon>Lophiostoma</taxon>
    </lineage>
</organism>
<reference evidence="3" key="1">
    <citation type="journal article" date="2020" name="Stud. Mycol.">
        <title>101 Dothideomycetes genomes: a test case for predicting lifestyles and emergence of pathogens.</title>
        <authorList>
            <person name="Haridas S."/>
            <person name="Albert R."/>
            <person name="Binder M."/>
            <person name="Bloem J."/>
            <person name="Labutti K."/>
            <person name="Salamov A."/>
            <person name="Andreopoulos B."/>
            <person name="Baker S."/>
            <person name="Barry K."/>
            <person name="Bills G."/>
            <person name="Bluhm B."/>
            <person name="Cannon C."/>
            <person name="Castanera R."/>
            <person name="Culley D."/>
            <person name="Daum C."/>
            <person name="Ezra D."/>
            <person name="Gonzalez J."/>
            <person name="Henrissat B."/>
            <person name="Kuo A."/>
            <person name="Liang C."/>
            <person name="Lipzen A."/>
            <person name="Lutzoni F."/>
            <person name="Magnuson J."/>
            <person name="Mondo S."/>
            <person name="Nolan M."/>
            <person name="Ohm R."/>
            <person name="Pangilinan J."/>
            <person name="Park H.-J."/>
            <person name="Ramirez L."/>
            <person name="Alfaro M."/>
            <person name="Sun H."/>
            <person name="Tritt A."/>
            <person name="Yoshinaga Y."/>
            <person name="Zwiers L.-H."/>
            <person name="Turgeon B."/>
            <person name="Goodwin S."/>
            <person name="Spatafora J."/>
            <person name="Crous P."/>
            <person name="Grigoriev I."/>
        </authorList>
    </citation>
    <scope>NUCLEOTIDE SEQUENCE</scope>
    <source>
        <strain evidence="3">CBS 122681</strain>
    </source>
</reference>
<feature type="domain" description="PD-(D/E)XK nuclease-like" evidence="2">
    <location>
        <begin position="117"/>
        <end position="295"/>
    </location>
</feature>
<feature type="region of interest" description="Disordered" evidence="1">
    <location>
        <begin position="35"/>
        <end position="118"/>
    </location>
</feature>
<dbReference type="AlphaFoldDB" id="A0A6A6SXW2"/>
<name>A0A6A6SXW2_9PLEO</name>
<dbReference type="OrthoDB" id="3728830at2759"/>
<dbReference type="Proteomes" id="UP000799324">
    <property type="component" value="Unassembled WGS sequence"/>
</dbReference>
<feature type="compositionally biased region" description="Basic residues" evidence="1">
    <location>
        <begin position="60"/>
        <end position="77"/>
    </location>
</feature>
<protein>
    <recommendedName>
        <fullName evidence="2">PD-(D/E)XK nuclease-like domain-containing protein</fullName>
    </recommendedName>
</protein>
<gene>
    <name evidence="3" type="ORF">K491DRAFT_760318</name>
</gene>